<sequence length="315" mass="34440">MAKILLFTDPGIDDSISIMYAILHPDLELVGIVTGYGSVKKEQATQNAAYLLQLAGKTDIPIIGGAQGPLSGEAVPYYPEIHGPEGMGPIRPPENLKVNLLNYDEIFKIIDLYANDLIIVSIGRLTELAIAFIIGGDQMKKVKSFYVMGGAFLVPGNVTAMAEANIHGDPIAAELVIEKAKPLTLLPLNVTNQAIVTPELAEYIAKNSDSQFAPLIKPIYQYYYDAYKKNVPGIPGAPFHDVLAISAIINPSIVEYFYRRVRIILDGVAKGQTIADFRPKPDSEPVETIDAIAMKLDYDLFIQDFMNIMTRQVGA</sequence>
<dbReference type="InterPro" id="IPR001910">
    <property type="entry name" value="Inosine/uridine_hydrolase_dom"/>
</dbReference>
<dbReference type="EC" id="3.2.2.-" evidence="4"/>
<keyword evidence="1 4" id="KW-0378">Hydrolase</keyword>
<reference evidence="5" key="1">
    <citation type="journal article" date="2019" name="Int. J. Syst. Evol. Microbiol.">
        <title>The Global Catalogue of Microorganisms (GCM) 10K type strain sequencing project: providing services to taxonomists for standard genome sequencing and annotation.</title>
        <authorList>
            <consortium name="The Broad Institute Genomics Platform"/>
            <consortium name="The Broad Institute Genome Sequencing Center for Infectious Disease"/>
            <person name="Wu L."/>
            <person name="Ma J."/>
        </authorList>
    </citation>
    <scope>NUCLEOTIDE SEQUENCE [LARGE SCALE GENOMIC DNA]</scope>
    <source>
        <strain evidence="5">CCUG 49339</strain>
    </source>
</reference>
<dbReference type="GO" id="GO:0016798">
    <property type="term" value="F:hydrolase activity, acting on glycosyl bonds"/>
    <property type="evidence" value="ECO:0007669"/>
    <property type="project" value="UniProtKB-KW"/>
</dbReference>
<dbReference type="RefSeq" id="WP_377930206.1">
    <property type="nucleotide sequence ID" value="NZ_JBHUEM010000052.1"/>
</dbReference>
<organism evidence="4 5">
    <name type="scientific">Bacillus salitolerans</name>
    <dbReference type="NCBI Taxonomy" id="1437434"/>
    <lineage>
        <taxon>Bacteria</taxon>
        <taxon>Bacillati</taxon>
        <taxon>Bacillota</taxon>
        <taxon>Bacilli</taxon>
        <taxon>Bacillales</taxon>
        <taxon>Bacillaceae</taxon>
        <taxon>Bacillus</taxon>
    </lineage>
</organism>
<dbReference type="InterPro" id="IPR036452">
    <property type="entry name" value="Ribo_hydro-like"/>
</dbReference>
<evidence type="ECO:0000256" key="1">
    <source>
        <dbReference type="ARBA" id="ARBA00022801"/>
    </source>
</evidence>
<accession>A0ABW4LUZ1</accession>
<dbReference type="InterPro" id="IPR023186">
    <property type="entry name" value="IUNH"/>
</dbReference>
<dbReference type="SUPFAM" id="SSF53590">
    <property type="entry name" value="Nucleoside hydrolase"/>
    <property type="match status" value="1"/>
</dbReference>
<protein>
    <submittedName>
        <fullName evidence="4">Nucleoside hydrolase</fullName>
        <ecNumber evidence="4">3.2.2.-</ecNumber>
    </submittedName>
</protein>
<dbReference type="PANTHER" id="PTHR12304">
    <property type="entry name" value="INOSINE-URIDINE PREFERRING NUCLEOSIDE HYDROLASE"/>
    <property type="match status" value="1"/>
</dbReference>
<proteinExistence type="predicted"/>
<dbReference type="Gene3D" id="3.90.245.10">
    <property type="entry name" value="Ribonucleoside hydrolase-like"/>
    <property type="match status" value="1"/>
</dbReference>
<evidence type="ECO:0000256" key="2">
    <source>
        <dbReference type="ARBA" id="ARBA00023295"/>
    </source>
</evidence>
<dbReference type="Pfam" id="PF01156">
    <property type="entry name" value="IU_nuc_hydro"/>
    <property type="match status" value="1"/>
</dbReference>
<dbReference type="Proteomes" id="UP001597214">
    <property type="component" value="Unassembled WGS sequence"/>
</dbReference>
<name>A0ABW4LUZ1_9BACI</name>
<keyword evidence="5" id="KW-1185">Reference proteome</keyword>
<dbReference type="PANTHER" id="PTHR12304:SF4">
    <property type="entry name" value="URIDINE NUCLEOSIDASE"/>
    <property type="match status" value="1"/>
</dbReference>
<comment type="caution">
    <text evidence="4">The sequence shown here is derived from an EMBL/GenBank/DDBJ whole genome shotgun (WGS) entry which is preliminary data.</text>
</comment>
<evidence type="ECO:0000313" key="5">
    <source>
        <dbReference type="Proteomes" id="UP001597214"/>
    </source>
</evidence>
<evidence type="ECO:0000259" key="3">
    <source>
        <dbReference type="Pfam" id="PF01156"/>
    </source>
</evidence>
<evidence type="ECO:0000313" key="4">
    <source>
        <dbReference type="EMBL" id="MFD1738980.1"/>
    </source>
</evidence>
<dbReference type="CDD" id="cd00455">
    <property type="entry name" value="nuc_hydro"/>
    <property type="match status" value="1"/>
</dbReference>
<feature type="domain" description="Inosine/uridine-preferring nucleoside hydrolase" evidence="3">
    <location>
        <begin position="4"/>
        <end position="302"/>
    </location>
</feature>
<dbReference type="EMBL" id="JBHUEM010000052">
    <property type="protein sequence ID" value="MFD1738980.1"/>
    <property type="molecule type" value="Genomic_DNA"/>
</dbReference>
<keyword evidence="2 4" id="KW-0326">Glycosidase</keyword>
<gene>
    <name evidence="4" type="ORF">ACFSCX_20925</name>
</gene>